<accession>A0A975CCL9</accession>
<evidence type="ECO:0000313" key="1">
    <source>
        <dbReference type="EMBL" id="QTD43988.1"/>
    </source>
</evidence>
<sequence length="104" mass="11073">MNDNQIEVPPSFIALYCDARGRLSASAGWVRARYELCEDSAAALVEPALALAHAQAPDDGAILRSMHAGLVSAESGLTPSEARWVVMRLAELLDWPAPAVDDAV</sequence>
<dbReference type="RefSeq" id="WP_208007395.1">
    <property type="nucleotide sequence ID" value="NZ_CP071796.1"/>
</dbReference>
<organism evidence="1 2">
    <name type="scientific">Ottowia testudinis</name>
    <dbReference type="NCBI Taxonomy" id="2816950"/>
    <lineage>
        <taxon>Bacteria</taxon>
        <taxon>Pseudomonadati</taxon>
        <taxon>Pseudomonadota</taxon>
        <taxon>Betaproteobacteria</taxon>
        <taxon>Burkholderiales</taxon>
        <taxon>Comamonadaceae</taxon>
        <taxon>Ottowia</taxon>
    </lineage>
</organism>
<protein>
    <recommendedName>
        <fullName evidence="3">ATPase with chaperone activity</fullName>
    </recommendedName>
</protein>
<evidence type="ECO:0000313" key="2">
    <source>
        <dbReference type="Proteomes" id="UP000663903"/>
    </source>
</evidence>
<gene>
    <name evidence="1" type="ORF">J1M35_12650</name>
</gene>
<dbReference type="EMBL" id="CP071796">
    <property type="protein sequence ID" value="QTD43988.1"/>
    <property type="molecule type" value="Genomic_DNA"/>
</dbReference>
<dbReference type="KEGG" id="otd:J1M35_12650"/>
<evidence type="ECO:0008006" key="3">
    <source>
        <dbReference type="Google" id="ProtNLM"/>
    </source>
</evidence>
<name>A0A975CCL9_9BURK</name>
<dbReference type="Proteomes" id="UP000663903">
    <property type="component" value="Chromosome"/>
</dbReference>
<dbReference type="AlphaFoldDB" id="A0A975CCL9"/>
<proteinExistence type="predicted"/>
<keyword evidence="2" id="KW-1185">Reference proteome</keyword>
<reference evidence="1" key="1">
    <citation type="submission" date="2021-03" db="EMBL/GenBank/DDBJ databases">
        <title>Ottowia sp. 27C isolated from the cloaca of a Giant Asian pond turtle (Heosemys grandis).</title>
        <authorList>
            <person name="Spergser J."/>
            <person name="Busse H.-J."/>
        </authorList>
    </citation>
    <scope>NUCLEOTIDE SEQUENCE</scope>
    <source>
        <strain evidence="1">27C</strain>
    </source>
</reference>